<reference evidence="2 3" key="1">
    <citation type="submission" date="2024-07" db="EMBL/GenBank/DDBJ databases">
        <authorList>
            <person name="Akdeniz Z."/>
        </authorList>
    </citation>
    <scope>NUCLEOTIDE SEQUENCE [LARGE SCALE GENOMIC DNA]</scope>
</reference>
<name>A0ABP1GEU8_9EUKA</name>
<keyword evidence="3" id="KW-1185">Reference proteome</keyword>
<organism evidence="2 3">
    <name type="scientific">Hexamita inflata</name>
    <dbReference type="NCBI Taxonomy" id="28002"/>
    <lineage>
        <taxon>Eukaryota</taxon>
        <taxon>Metamonada</taxon>
        <taxon>Diplomonadida</taxon>
        <taxon>Hexamitidae</taxon>
        <taxon>Hexamitinae</taxon>
        <taxon>Hexamita</taxon>
    </lineage>
</organism>
<accession>A0ABP1GEU8</accession>
<dbReference type="InterPro" id="IPR029045">
    <property type="entry name" value="ClpP/crotonase-like_dom_sf"/>
</dbReference>
<dbReference type="PANTHER" id="PTHR37049">
    <property type="entry name" value="PEPTIDASE S41 FAMILY PROTEIN"/>
    <property type="match status" value="1"/>
</dbReference>
<evidence type="ECO:0000313" key="3">
    <source>
        <dbReference type="Proteomes" id="UP001642409"/>
    </source>
</evidence>
<keyword evidence="1" id="KW-1133">Transmembrane helix</keyword>
<dbReference type="PANTHER" id="PTHR37049:SF4">
    <property type="entry name" value="RHODANESE DOMAIN-CONTAINING PROTEIN"/>
    <property type="match status" value="1"/>
</dbReference>
<gene>
    <name evidence="2" type="ORF">HINF_LOCUS591</name>
</gene>
<dbReference type="EMBL" id="CAXDID020000001">
    <property type="protein sequence ID" value="CAL5970651.1"/>
    <property type="molecule type" value="Genomic_DNA"/>
</dbReference>
<dbReference type="Proteomes" id="UP001642409">
    <property type="component" value="Unassembled WGS sequence"/>
</dbReference>
<evidence type="ECO:0000313" key="2">
    <source>
        <dbReference type="EMBL" id="CAL5970651.1"/>
    </source>
</evidence>
<keyword evidence="1" id="KW-0472">Membrane</keyword>
<comment type="caution">
    <text evidence="2">The sequence shown here is derived from an EMBL/GenBank/DDBJ whole genome shotgun (WGS) entry which is preliminary data.</text>
</comment>
<dbReference type="SUPFAM" id="SSF52096">
    <property type="entry name" value="ClpP/crotonase"/>
    <property type="match status" value="1"/>
</dbReference>
<evidence type="ECO:0000256" key="1">
    <source>
        <dbReference type="SAM" id="Phobius"/>
    </source>
</evidence>
<sequence>MFAVALCVDLCRMNNISVYPIRSAVECINAPLLSREIFEQNQLSVENLVELHAFQETAKMPPLEYKHLTVDINAELKAIRTEYEAKLNANTAVPAVNYFGALANLFLRLKDPHTLFVQPNFFKNFKVYFPFYLENRNGFFYANDYPATSPSFQDIQNSYESLYAPMELNPNDRIFKINGQDPLQYLTYFANKYDYSSKSEHGRVNSHLHGALFAKRLDIYTMPEQQDQKFVFEFASGKRLTVNLVVKAAAPVLSSQAAIDMYNAEITKKKNPYTGEVKMVKRAAGPKTPYKLFEHHEALFTASPVKEDPAFEQVLVSPEYFVLYKYNKNEATKTFDYVLSITSFSPEDIAVSLQDTIKLLNLIDGLDSKSKLYISVVSNGGGWVSLGHLLAVGLFHTEYPIYGRYNIRKSKLAELLLKSGSEFEDMHRLEWLTGKTLTHQASTGKKINMEWYEPTVEEHFTQYYAFDDDQDPQVAALSKQIYAHVSKLNPSQVILLTDSQCGSTCSCFSKHLLQLKNVYAIGFGGAYNSVDAFDVGSFAGGAVMDSDAYEESVMHLRANQYPNLSQDEINTLTTNWIPHGGYLRFAHHIIYDFDPRIEPAQQLEYKSIKVDQVINAYPSFNDWQGLTGLKTIIPLAQKATQNMETLDVYGEECGTCGTGVISRMKQGKCVQFGCAYGYYRASATAITQCDFECIERHDRYTPGYIEEEEEQNHSGLGTGAIVGIVIGSVAGVAVLGAIILFLVKPQLFKRKVVETNLDEVNSLVKNEA</sequence>
<protein>
    <submittedName>
        <fullName evidence="2">Uncharacterized protein</fullName>
    </submittedName>
</protein>
<keyword evidence="1" id="KW-0812">Transmembrane</keyword>
<proteinExistence type="predicted"/>
<dbReference type="InterPro" id="IPR052766">
    <property type="entry name" value="S41A_metabolite_peptidase"/>
</dbReference>
<dbReference type="CDD" id="cd12087">
    <property type="entry name" value="TM_EGFR-like"/>
    <property type="match status" value="1"/>
</dbReference>
<feature type="transmembrane region" description="Helical" evidence="1">
    <location>
        <begin position="720"/>
        <end position="743"/>
    </location>
</feature>